<evidence type="ECO:0000256" key="1">
    <source>
        <dbReference type="SAM" id="Coils"/>
    </source>
</evidence>
<evidence type="ECO:0000313" key="2">
    <source>
        <dbReference type="EMBL" id="RHZ78037.1"/>
    </source>
</evidence>
<keyword evidence="1" id="KW-0175">Coiled coil</keyword>
<dbReference type="EMBL" id="PQFF01000158">
    <property type="protein sequence ID" value="RHZ78037.1"/>
    <property type="molecule type" value="Genomic_DNA"/>
</dbReference>
<feature type="coiled-coil region" evidence="1">
    <location>
        <begin position="89"/>
        <end position="116"/>
    </location>
</feature>
<keyword evidence="3" id="KW-1185">Reference proteome</keyword>
<gene>
    <name evidence="2" type="ORF">Glove_168g132</name>
</gene>
<dbReference type="AlphaFoldDB" id="A0A397ISU7"/>
<sequence length="159" mass="19353">MDVNKKFLRNEKERQDNEVKINFDFVNANNSCRERINDNHQEVDNSFFEIKNGRSEKINKFERKDEEIIDNYKPTNAKSGRERRNDKFEREETLNLEELDLEKNEIEENEEEKENEVVINDNYEYANINKFCREEIEKEGFNGFEFEELTRFQATINMF</sequence>
<proteinExistence type="predicted"/>
<reference evidence="2 3" key="1">
    <citation type="submission" date="2018-08" db="EMBL/GenBank/DDBJ databases">
        <title>Genome and evolution of the arbuscular mycorrhizal fungus Diversispora epigaea (formerly Glomus versiforme) and its bacterial endosymbionts.</title>
        <authorList>
            <person name="Sun X."/>
            <person name="Fei Z."/>
            <person name="Harrison M."/>
        </authorList>
    </citation>
    <scope>NUCLEOTIDE SEQUENCE [LARGE SCALE GENOMIC DNA]</scope>
    <source>
        <strain evidence="2 3">IT104</strain>
    </source>
</reference>
<comment type="caution">
    <text evidence="2">The sequence shown here is derived from an EMBL/GenBank/DDBJ whole genome shotgun (WGS) entry which is preliminary data.</text>
</comment>
<name>A0A397ISU7_9GLOM</name>
<protein>
    <submittedName>
        <fullName evidence="2">Uncharacterized protein</fullName>
    </submittedName>
</protein>
<organism evidence="2 3">
    <name type="scientific">Diversispora epigaea</name>
    <dbReference type="NCBI Taxonomy" id="1348612"/>
    <lineage>
        <taxon>Eukaryota</taxon>
        <taxon>Fungi</taxon>
        <taxon>Fungi incertae sedis</taxon>
        <taxon>Mucoromycota</taxon>
        <taxon>Glomeromycotina</taxon>
        <taxon>Glomeromycetes</taxon>
        <taxon>Diversisporales</taxon>
        <taxon>Diversisporaceae</taxon>
        <taxon>Diversispora</taxon>
    </lineage>
</organism>
<accession>A0A397ISU7</accession>
<dbReference type="Proteomes" id="UP000266861">
    <property type="component" value="Unassembled WGS sequence"/>
</dbReference>
<evidence type="ECO:0000313" key="3">
    <source>
        <dbReference type="Proteomes" id="UP000266861"/>
    </source>
</evidence>